<reference evidence="1" key="2">
    <citation type="submission" date="2012-09" db="EMBL/GenBank/DDBJ databases">
        <title>The complete sequence of Psychroflexus torquis an extreme psychrophile from sea-ice that is stimulated by light.</title>
        <authorList>
            <person name="Feng S."/>
            <person name="Powell S.M."/>
            <person name="Bowman J.P."/>
        </authorList>
    </citation>
    <scope>NUCLEOTIDE SEQUENCE [LARGE SCALE GENOMIC DNA]</scope>
    <source>
        <strain evidence="1">ATCC 700755</strain>
    </source>
</reference>
<organism evidence="1 2">
    <name type="scientific">Psychroflexus torquis (strain ATCC 700755 / CIP 106069 / ACAM 623)</name>
    <dbReference type="NCBI Taxonomy" id="313595"/>
    <lineage>
        <taxon>Bacteria</taxon>
        <taxon>Pseudomonadati</taxon>
        <taxon>Bacteroidota</taxon>
        <taxon>Flavobacteriia</taxon>
        <taxon>Flavobacteriales</taxon>
        <taxon>Flavobacteriaceae</taxon>
        <taxon>Psychroflexus</taxon>
    </lineage>
</organism>
<gene>
    <name evidence="1" type="ordered locus">P700755_001549</name>
</gene>
<reference evidence="1" key="1">
    <citation type="submission" date="2006-03" db="EMBL/GenBank/DDBJ databases">
        <authorList>
            <person name="Bowman J."/>
            <person name="Ferriera S."/>
            <person name="Johnson J."/>
            <person name="Kravitz S."/>
            <person name="Halpern A."/>
            <person name="Remington K."/>
            <person name="Beeson K."/>
            <person name="Tran B."/>
            <person name="Rogers Y.-H."/>
            <person name="Friedman R."/>
            <person name="Venter J.C."/>
        </authorList>
    </citation>
    <scope>NUCLEOTIDE SEQUENCE [LARGE SCALE GENOMIC DNA]</scope>
    <source>
        <strain evidence="1">ATCC 700755</strain>
    </source>
</reference>
<dbReference type="Proteomes" id="UP000008514">
    <property type="component" value="Chromosome"/>
</dbReference>
<dbReference type="KEGG" id="ptq:P700755_001549"/>
<evidence type="ECO:0000313" key="1">
    <source>
        <dbReference type="EMBL" id="AFU68434.1"/>
    </source>
</evidence>
<dbReference type="AlphaFoldDB" id="K4IDE9"/>
<sequence length="40" mass="4646">MYLPQLFLGFNLASGDHKLNLHQFKVSKFMVFSFILATKI</sequence>
<dbReference type="EMBL" id="CP003879">
    <property type="protein sequence ID" value="AFU68434.1"/>
    <property type="molecule type" value="Genomic_DNA"/>
</dbReference>
<proteinExistence type="predicted"/>
<evidence type="ECO:0000313" key="2">
    <source>
        <dbReference type="Proteomes" id="UP000008514"/>
    </source>
</evidence>
<keyword evidence="2" id="KW-1185">Reference proteome</keyword>
<accession>K4IDE9</accession>
<dbReference type="HOGENOM" id="CLU_3295387_0_0_10"/>
<dbReference type="STRING" id="313595.P700755_001549"/>
<name>K4IDE9_PSYTT</name>
<protein>
    <submittedName>
        <fullName evidence="1">Uncharacterized protein</fullName>
    </submittedName>
</protein>